<reference evidence="3" key="1">
    <citation type="submission" date="2021-02" db="EMBL/GenBank/DDBJ databases">
        <title>First Annotated Genome of the Yellow-green Alga Tribonema minus.</title>
        <authorList>
            <person name="Mahan K.M."/>
        </authorList>
    </citation>
    <scope>NUCLEOTIDE SEQUENCE</scope>
    <source>
        <strain evidence="3">UTEX B ZZ1240</strain>
    </source>
</reference>
<feature type="region of interest" description="Disordered" evidence="2">
    <location>
        <begin position="35"/>
        <end position="64"/>
    </location>
</feature>
<protein>
    <submittedName>
        <fullName evidence="3">Uncharacterized protein</fullName>
    </submittedName>
</protein>
<evidence type="ECO:0000256" key="1">
    <source>
        <dbReference type="SAM" id="Coils"/>
    </source>
</evidence>
<organism evidence="3 4">
    <name type="scientific">Tribonema minus</name>
    <dbReference type="NCBI Taxonomy" id="303371"/>
    <lineage>
        <taxon>Eukaryota</taxon>
        <taxon>Sar</taxon>
        <taxon>Stramenopiles</taxon>
        <taxon>Ochrophyta</taxon>
        <taxon>PX clade</taxon>
        <taxon>Xanthophyceae</taxon>
        <taxon>Tribonematales</taxon>
        <taxon>Tribonemataceae</taxon>
        <taxon>Tribonema</taxon>
    </lineage>
</organism>
<dbReference type="Proteomes" id="UP000664859">
    <property type="component" value="Unassembled WGS sequence"/>
</dbReference>
<proteinExistence type="predicted"/>
<sequence>MECKVASPGAKCKYLKDLAALNDIEAPAALLPTTTKVRGGSCERRGRSEHRTPKADSDPRKRSYSATLTDRMRAGGVSQLDASSQHGLQQHLNATQRSTQQQMEQHALVSDHEAAQANIKEHRLRHELVEAERRQQLQALHEREQLEQQMQVKASQQGRRIDELKLQLLSMQEESQQRQQEVHNTRKQLSEQWQQSVERQEHIRDAAQNMQIAALDVQRCLSVLHKAAREPLPPPPVNLLCQAQLLPAEQASMDSTGASMGDRTDGSVAGGDRCGDGAESNAGRSGHSSRSEGDFSSGIQAAACSGGSGAGAGAGRSVGAAGYSSGGAGILSSSTGDAGYSTGTSAGKIAGGADYSSREPGNFSSGTGDALYSAGAGAGRSAGGAAVYSSGEAGTLSSSTACAGYPSRTGAGRSTGDAGYSDRGGRNSNNRGGVDTDAEGGAGVAGYCSGDGGTLRSATGGVLSGADAGSGMNAGGAVYNSGEGGLLGSSPGYEAYSFNTDMEEGAAYRGSGSSRGRNHNAGARRHHSSDSDRDSFSDSDSGSEPEQTIVAQQGGDQGPAADEAVGEGTPWCSVRGCLLKVNRKATNCRRHRFGASPPVDFTRSHAMRRAKNPKYPCDAEGGCGQMVRCLYKRGPGLCKACSTKLRYHSNKDT</sequence>
<evidence type="ECO:0000313" key="3">
    <source>
        <dbReference type="EMBL" id="KAG5187347.1"/>
    </source>
</evidence>
<comment type="caution">
    <text evidence="3">The sequence shown here is derived from an EMBL/GenBank/DDBJ whole genome shotgun (WGS) entry which is preliminary data.</text>
</comment>
<keyword evidence="4" id="KW-1185">Reference proteome</keyword>
<accession>A0A836CIK4</accession>
<feature type="region of interest" description="Disordered" evidence="2">
    <location>
        <begin position="507"/>
        <end position="567"/>
    </location>
</feature>
<feature type="coiled-coil region" evidence="1">
    <location>
        <begin position="112"/>
        <end position="181"/>
    </location>
</feature>
<feature type="region of interest" description="Disordered" evidence="2">
    <location>
        <begin position="405"/>
        <end position="440"/>
    </location>
</feature>
<feature type="compositionally biased region" description="Basic and acidic residues" evidence="2">
    <location>
        <begin position="41"/>
        <end position="61"/>
    </location>
</feature>
<dbReference type="AlphaFoldDB" id="A0A836CIK4"/>
<dbReference type="EMBL" id="JAFCMP010000090">
    <property type="protein sequence ID" value="KAG5187347.1"/>
    <property type="molecule type" value="Genomic_DNA"/>
</dbReference>
<gene>
    <name evidence="3" type="ORF">JKP88DRAFT_243862</name>
</gene>
<evidence type="ECO:0000313" key="4">
    <source>
        <dbReference type="Proteomes" id="UP000664859"/>
    </source>
</evidence>
<feature type="region of interest" description="Disordered" evidence="2">
    <location>
        <begin position="254"/>
        <end position="296"/>
    </location>
</feature>
<name>A0A836CIK4_9STRA</name>
<keyword evidence="1" id="KW-0175">Coiled coil</keyword>
<feature type="compositionally biased region" description="Basic residues" evidence="2">
    <location>
        <begin position="516"/>
        <end position="527"/>
    </location>
</feature>
<evidence type="ECO:0000256" key="2">
    <source>
        <dbReference type="SAM" id="MobiDB-lite"/>
    </source>
</evidence>